<proteinExistence type="inferred from homology"/>
<dbReference type="PANTHER" id="PTHR24291">
    <property type="entry name" value="CYTOCHROME P450 FAMILY 4"/>
    <property type="match status" value="1"/>
</dbReference>
<dbReference type="OrthoDB" id="1470350at2759"/>
<dbReference type="Gene3D" id="1.10.630.10">
    <property type="entry name" value="Cytochrome P450"/>
    <property type="match status" value="1"/>
</dbReference>
<keyword evidence="9" id="KW-1185">Reference proteome</keyword>
<comment type="similarity">
    <text evidence="2">Belongs to the cytochrome P450 family.</text>
</comment>
<keyword evidence="5" id="KW-0503">Monooxygenase</keyword>
<dbReference type="HOGENOM" id="CLU_349589_0_0_1"/>
<dbReference type="InterPro" id="IPR050196">
    <property type="entry name" value="Cytochrome_P450_Monoox"/>
</dbReference>
<evidence type="ECO:0000256" key="5">
    <source>
        <dbReference type="ARBA" id="ARBA00023033"/>
    </source>
</evidence>
<evidence type="ECO:0000256" key="1">
    <source>
        <dbReference type="ARBA" id="ARBA00001971"/>
    </source>
</evidence>
<keyword evidence="6" id="KW-0479">Metal-binding</keyword>
<keyword evidence="7" id="KW-0812">Transmembrane</keyword>
<evidence type="ECO:0000256" key="6">
    <source>
        <dbReference type="PIRSR" id="PIRSR602401-1"/>
    </source>
</evidence>
<reference evidence="8" key="1">
    <citation type="submission" date="2007-07" db="EMBL/GenBank/DDBJ databases">
        <title>PCAP assembly of the Caenorhabditis remanei genome.</title>
        <authorList>
            <consortium name="The Caenorhabditis remanei Sequencing Consortium"/>
            <person name="Wilson R.K."/>
        </authorList>
    </citation>
    <scope>NUCLEOTIDE SEQUENCE [LARGE SCALE GENOMIC DNA]</scope>
    <source>
        <strain evidence="8">PB4641</strain>
    </source>
</reference>
<gene>
    <name evidence="8" type="primary">Cre-cyp-31A2</name>
    <name evidence="8" type="ORF">CRE_10268</name>
</gene>
<dbReference type="PANTHER" id="PTHR24291:SF194">
    <property type="entry name" value="CYTOCHROME P450 FAMILY"/>
    <property type="match status" value="1"/>
</dbReference>
<keyword evidence="7" id="KW-0472">Membrane</keyword>
<dbReference type="PROSITE" id="PS00086">
    <property type="entry name" value="CYTOCHROME_P450"/>
    <property type="match status" value="1"/>
</dbReference>
<dbReference type="SUPFAM" id="SSF48264">
    <property type="entry name" value="Cytochrome P450"/>
    <property type="match status" value="1"/>
</dbReference>
<dbReference type="Pfam" id="PF00067">
    <property type="entry name" value="p450"/>
    <property type="match status" value="1"/>
</dbReference>
<dbReference type="PRINTS" id="PR00463">
    <property type="entry name" value="EP450I"/>
</dbReference>
<evidence type="ECO:0000313" key="9">
    <source>
        <dbReference type="Proteomes" id="UP000008281"/>
    </source>
</evidence>
<dbReference type="EMBL" id="DS268426">
    <property type="protein sequence ID" value="EFO93125.1"/>
    <property type="molecule type" value="Genomic_DNA"/>
</dbReference>
<organism evidence="9">
    <name type="scientific">Caenorhabditis remanei</name>
    <name type="common">Caenorhabditis vulgaris</name>
    <dbReference type="NCBI Taxonomy" id="31234"/>
    <lineage>
        <taxon>Eukaryota</taxon>
        <taxon>Metazoa</taxon>
        <taxon>Ecdysozoa</taxon>
        <taxon>Nematoda</taxon>
        <taxon>Chromadorea</taxon>
        <taxon>Rhabditida</taxon>
        <taxon>Rhabditina</taxon>
        <taxon>Rhabditomorpha</taxon>
        <taxon>Rhabditoidea</taxon>
        <taxon>Rhabditidae</taxon>
        <taxon>Peloderinae</taxon>
        <taxon>Caenorhabditis</taxon>
    </lineage>
</organism>
<comment type="cofactor">
    <cofactor evidence="1 6">
        <name>heme</name>
        <dbReference type="ChEBI" id="CHEBI:30413"/>
    </cofactor>
</comment>
<dbReference type="InterPro" id="IPR001128">
    <property type="entry name" value="Cyt_P450"/>
</dbReference>
<accession>E3M679</accession>
<dbReference type="GO" id="GO:0020037">
    <property type="term" value="F:heme binding"/>
    <property type="evidence" value="ECO:0007669"/>
    <property type="project" value="InterPro"/>
</dbReference>
<protein>
    <submittedName>
        <fullName evidence="8">CRE-CYP-31A2 protein</fullName>
    </submittedName>
</protein>
<evidence type="ECO:0000256" key="4">
    <source>
        <dbReference type="ARBA" id="ARBA00023004"/>
    </source>
</evidence>
<name>E3M679_CAERE</name>
<dbReference type="STRING" id="31234.E3M679"/>
<feature type="binding site" description="axial binding residue" evidence="6">
    <location>
        <position position="768"/>
    </location>
    <ligand>
        <name>heme</name>
        <dbReference type="ChEBI" id="CHEBI:30413"/>
    </ligand>
    <ligandPart>
        <name>Fe</name>
        <dbReference type="ChEBI" id="CHEBI:18248"/>
    </ligandPart>
</feature>
<dbReference type="GO" id="GO:0016705">
    <property type="term" value="F:oxidoreductase activity, acting on paired donors, with incorporation or reduction of molecular oxygen"/>
    <property type="evidence" value="ECO:0007669"/>
    <property type="project" value="InterPro"/>
</dbReference>
<keyword evidence="3 6" id="KW-0349">Heme</keyword>
<dbReference type="InParanoid" id="E3M679"/>
<dbReference type="PRINTS" id="PR00385">
    <property type="entry name" value="P450"/>
</dbReference>
<dbReference type="FunCoup" id="E3M679">
    <property type="interactions" value="420"/>
</dbReference>
<dbReference type="AlphaFoldDB" id="E3M679"/>
<sequence length="806" mass="88945">MHHWNNSIIAAESRNYVDGRIEPRTFSSDSAPWLSTLEVAITLKQGHPGACSDSAPWLSTLEVAITLKQGDPGACSDSAPWLSTLEVAITLKQGDPGACSDSAPWLSTLEVAITLKQGHPGACSDSAPWLSTIEVAITLKQGDPGACSDSAPWLSTIEVAITLKQGHPGACSDSAPWLSTLEVAITLKQGHPGACSDSAPWLSTIEVAITLKQGHPGACSDSAPWLSTLEVAITLKQGHPGACSDSAPWLSTLEVAITLKQGHPGACSDSAPWLSTLEVAITLKQGHPGACSDSAPWLSTLEVAITLKQGHPGACSAPYLCSKQSRDIRSSQMGVIIPAMLAGMVTVMTWLLLKHLRMRYRLKDINQPRSYPVVGHGLITKPDPEGFMNQVIGMGYLYPDPRMCLLWIGPFPCLMLYSAELVETILATGKHLDKGFAYRLLEPWLGKSILTSRKEQWRPKRKLLTPTFHYDILKDFIPIFNEQSKILVQKMCCYGQDEQIDVLSTITLCTLDIICETSMGKSIGAQLSENNEYVWAVHTINKLVARRTNNPLIWNTHIYNLTEDGKTYEKCLHILHSFTKKVIVERKEALKESGYKMEGRLAFLDLLLDMVQSGQMDETDVQAEVDTFMFEGHDTTSTGLMWAIHLIGNHPEIQRKIQAELDEVMGDEEDVTTEHLARLKYLECVLKEALRLFPSVPIIMRELSEDQVIGGVSVPEGVTLLLNLLLVHRDPAQWKDPELFDPDRFLPENSVGRKPFAFVPFSAGSRNCIGQRFALIEEKVIMAHILRHFNVTAMERVHEVKIGFDL</sequence>
<keyword evidence="7" id="KW-1133">Transmembrane helix</keyword>
<dbReference type="InterPro" id="IPR036396">
    <property type="entry name" value="Cyt_P450_sf"/>
</dbReference>
<evidence type="ECO:0000256" key="7">
    <source>
        <dbReference type="SAM" id="Phobius"/>
    </source>
</evidence>
<feature type="transmembrane region" description="Helical" evidence="7">
    <location>
        <begin position="333"/>
        <end position="353"/>
    </location>
</feature>
<keyword evidence="4 6" id="KW-0408">Iron</keyword>
<evidence type="ECO:0000313" key="8">
    <source>
        <dbReference type="EMBL" id="EFO93125.1"/>
    </source>
</evidence>
<dbReference type="eggNOG" id="KOG0157">
    <property type="taxonomic scope" value="Eukaryota"/>
</dbReference>
<dbReference type="InterPro" id="IPR002401">
    <property type="entry name" value="Cyt_P450_E_grp-I"/>
</dbReference>
<evidence type="ECO:0000256" key="2">
    <source>
        <dbReference type="ARBA" id="ARBA00010617"/>
    </source>
</evidence>
<keyword evidence="5" id="KW-0560">Oxidoreductase</keyword>
<dbReference type="InterPro" id="IPR017972">
    <property type="entry name" value="Cyt_P450_CS"/>
</dbReference>
<dbReference type="Proteomes" id="UP000008281">
    <property type="component" value="Unassembled WGS sequence"/>
</dbReference>
<dbReference type="GO" id="GO:0005506">
    <property type="term" value="F:iron ion binding"/>
    <property type="evidence" value="ECO:0007669"/>
    <property type="project" value="InterPro"/>
</dbReference>
<dbReference type="GO" id="GO:0004497">
    <property type="term" value="F:monooxygenase activity"/>
    <property type="evidence" value="ECO:0007669"/>
    <property type="project" value="UniProtKB-KW"/>
</dbReference>
<evidence type="ECO:0000256" key="3">
    <source>
        <dbReference type="ARBA" id="ARBA00022617"/>
    </source>
</evidence>